<sequence>MRHVKGKCVAGRKGISYRSIIGLTKRPAKCQCVWARINLGQEICGCPPDKEKQKCRHDGQMMIKSTIKYHVSPQRCTAVFQKAEISPCAGQTQLFWVKFGSCDRLTCLKTRVIFKRVSEACKCVVKSLSVTEAKGDKRRLSCHFTGVGTSRKFATTVGFTLSDGMTQTIVLKKSVGANMQPSNV</sequence>
<proteinExistence type="predicted"/>
<name>A0A3S5AEX9_9PLAT</name>
<evidence type="ECO:0000313" key="1">
    <source>
        <dbReference type="EMBL" id="VEL18755.1"/>
    </source>
</evidence>
<dbReference type="EMBL" id="CAAALY010038479">
    <property type="protein sequence ID" value="VEL18755.1"/>
    <property type="molecule type" value="Genomic_DNA"/>
</dbReference>
<reference evidence="1" key="1">
    <citation type="submission" date="2018-11" db="EMBL/GenBank/DDBJ databases">
        <authorList>
            <consortium name="Pathogen Informatics"/>
        </authorList>
    </citation>
    <scope>NUCLEOTIDE SEQUENCE</scope>
</reference>
<dbReference type="Proteomes" id="UP000784294">
    <property type="component" value="Unassembled WGS sequence"/>
</dbReference>
<organism evidence="1 2">
    <name type="scientific">Protopolystoma xenopodis</name>
    <dbReference type="NCBI Taxonomy" id="117903"/>
    <lineage>
        <taxon>Eukaryota</taxon>
        <taxon>Metazoa</taxon>
        <taxon>Spiralia</taxon>
        <taxon>Lophotrochozoa</taxon>
        <taxon>Platyhelminthes</taxon>
        <taxon>Monogenea</taxon>
        <taxon>Polyopisthocotylea</taxon>
        <taxon>Polystomatidea</taxon>
        <taxon>Polystomatidae</taxon>
        <taxon>Protopolystoma</taxon>
    </lineage>
</organism>
<protein>
    <submittedName>
        <fullName evidence="1">Uncharacterized protein</fullName>
    </submittedName>
</protein>
<accession>A0A3S5AEX9</accession>
<comment type="caution">
    <text evidence="1">The sequence shown here is derived from an EMBL/GenBank/DDBJ whole genome shotgun (WGS) entry which is preliminary data.</text>
</comment>
<keyword evidence="2" id="KW-1185">Reference proteome</keyword>
<evidence type="ECO:0000313" key="2">
    <source>
        <dbReference type="Proteomes" id="UP000784294"/>
    </source>
</evidence>
<dbReference type="AlphaFoldDB" id="A0A3S5AEX9"/>
<gene>
    <name evidence="1" type="ORF">PXEA_LOCUS12195</name>
</gene>